<feature type="domain" description="Glycosyl transferase family 1" evidence="1">
    <location>
        <begin position="177"/>
        <end position="332"/>
    </location>
</feature>
<protein>
    <submittedName>
        <fullName evidence="2">Glycosyltransferase</fullName>
    </submittedName>
</protein>
<dbReference type="HOGENOM" id="CLU_805627_0_0_2"/>
<evidence type="ECO:0000313" key="2">
    <source>
        <dbReference type="EMBL" id="AGB33681.1"/>
    </source>
</evidence>
<dbReference type="InterPro" id="IPR001296">
    <property type="entry name" value="Glyco_trans_1"/>
</dbReference>
<dbReference type="Pfam" id="PF00534">
    <property type="entry name" value="Glycos_transf_1"/>
    <property type="match status" value="1"/>
</dbReference>
<dbReference type="PANTHER" id="PTHR45947:SF3">
    <property type="entry name" value="SULFOQUINOVOSYL TRANSFERASE SQD2"/>
    <property type="match status" value="1"/>
</dbReference>
<dbReference type="PANTHER" id="PTHR45947">
    <property type="entry name" value="SULFOQUINOVOSYL TRANSFERASE SQD2"/>
    <property type="match status" value="1"/>
</dbReference>
<dbReference type="KEGG" id="npe:Natpe_3928"/>
<keyword evidence="2" id="KW-0614">Plasmid</keyword>
<dbReference type="SUPFAM" id="SSF53756">
    <property type="entry name" value="UDP-Glycosyltransferase/glycogen phosphorylase"/>
    <property type="match status" value="1"/>
</dbReference>
<evidence type="ECO:0000313" key="3">
    <source>
        <dbReference type="Proteomes" id="UP000010843"/>
    </source>
</evidence>
<sequence length="355" mass="39507">MVSNQDICFVQTAAPGEGGHMHSIHQKMANSVGADIQTVHRRPLPGLLNGSVVSDALFSVEDFDTNYDIFVFESPSTLYLLPKLSDNLETAEVVYLHTNVRFAGQKMYPLMEHSLLVRLVGKANQTIDALVLKYLARKHVDGIITVSNLFADDCSDWFDGPISVATPFIEAEKEQKLSQTSPQLDGKQAVYVGHDRGHKGLDILVEAWPAVRRTHPEAELHLYGEDHADWYNSFNGVTVLGYADSLSDAFSGASLFVHPARLDAHPVTPIEAMYGGVPATVTRKTGSRGAVSQVSQNLVVDRTDAEEIASVVNWYFNQELEQRKRMRKRSKQVASRFTESARKSEFRHALQRVIK</sequence>
<accession>L0JTF8</accession>
<dbReference type="AlphaFoldDB" id="L0JTF8"/>
<dbReference type="RefSeq" id="WP_015310242.1">
    <property type="nucleotide sequence ID" value="NC_019967.1"/>
</dbReference>
<dbReference type="Proteomes" id="UP000010843">
    <property type="component" value="Plasmid pNATPE01"/>
</dbReference>
<dbReference type="OrthoDB" id="298017at2157"/>
<name>L0JTF8_NATP1</name>
<dbReference type="Gene3D" id="3.40.50.2000">
    <property type="entry name" value="Glycogen Phosphorylase B"/>
    <property type="match status" value="2"/>
</dbReference>
<dbReference type="eggNOG" id="arCOG06114">
    <property type="taxonomic scope" value="Archaea"/>
</dbReference>
<geneLocation type="plasmid" evidence="2 3">
    <name>pNATPE01</name>
</geneLocation>
<gene>
    <name evidence="2" type="ordered locus">Natpe_3928</name>
</gene>
<organism evidence="2 3">
    <name type="scientific">Natrinema pellirubrum (strain DSM 15624 / CIP 106293 / JCM 10476 / NCIMB 786 / 157)</name>
    <dbReference type="NCBI Taxonomy" id="797303"/>
    <lineage>
        <taxon>Archaea</taxon>
        <taxon>Methanobacteriati</taxon>
        <taxon>Methanobacteriota</taxon>
        <taxon>Stenosarchaea group</taxon>
        <taxon>Halobacteria</taxon>
        <taxon>Halobacteriales</taxon>
        <taxon>Natrialbaceae</taxon>
        <taxon>Natrinema</taxon>
    </lineage>
</organism>
<evidence type="ECO:0000259" key="1">
    <source>
        <dbReference type="Pfam" id="PF00534"/>
    </source>
</evidence>
<proteinExistence type="predicted"/>
<dbReference type="EMBL" id="CP003373">
    <property type="protein sequence ID" value="AGB33681.1"/>
    <property type="molecule type" value="Genomic_DNA"/>
</dbReference>
<dbReference type="InterPro" id="IPR050194">
    <property type="entry name" value="Glycosyltransferase_grp1"/>
</dbReference>
<dbReference type="GO" id="GO:0016757">
    <property type="term" value="F:glycosyltransferase activity"/>
    <property type="evidence" value="ECO:0007669"/>
    <property type="project" value="InterPro"/>
</dbReference>
<reference evidence="3" key="1">
    <citation type="submission" date="2012-02" db="EMBL/GenBank/DDBJ databases">
        <title>Complete sequence of plasmid 1 of Natrinema pellirubrum DSM 15624.</title>
        <authorList>
            <person name="Lucas S."/>
            <person name="Han J."/>
            <person name="Lapidus A."/>
            <person name="Cheng J.-F."/>
            <person name="Goodwin L."/>
            <person name="Pitluck S."/>
            <person name="Peters L."/>
            <person name="Teshima H."/>
            <person name="Detter J.C."/>
            <person name="Han C."/>
            <person name="Tapia R."/>
            <person name="Land M."/>
            <person name="Hauser L."/>
            <person name="Kyrpides N."/>
            <person name="Ivanova N."/>
            <person name="Pagani I."/>
            <person name="Sproer C."/>
            <person name="Anderson I."/>
            <person name="Woyke T."/>
        </authorList>
    </citation>
    <scope>NUCLEOTIDE SEQUENCE [LARGE SCALE GENOMIC DNA]</scope>
    <source>
        <strain evidence="3">DSM 15624 / JCM 10476 / NCIMB 786</strain>
        <plasmid evidence="3">pNATPE01</plasmid>
    </source>
</reference>
<dbReference type="CDD" id="cd03801">
    <property type="entry name" value="GT4_PimA-like"/>
    <property type="match status" value="1"/>
</dbReference>
<dbReference type="GeneID" id="31829972"/>